<feature type="non-terminal residue" evidence="1">
    <location>
        <position position="1"/>
    </location>
</feature>
<gene>
    <name evidence="1" type="ORF">Vretifemale_5251</name>
</gene>
<evidence type="ECO:0000313" key="2">
    <source>
        <dbReference type="Proteomes" id="UP000747110"/>
    </source>
</evidence>
<protein>
    <submittedName>
        <fullName evidence="1">Uncharacterized protein</fullName>
    </submittedName>
</protein>
<dbReference type="Proteomes" id="UP000747110">
    <property type="component" value="Unassembled WGS sequence"/>
</dbReference>
<reference evidence="1" key="1">
    <citation type="journal article" date="2021" name="Proc. Natl. Acad. Sci. U.S.A.">
        <title>Three genomes in the algal genus Volvox reveal the fate of a haploid sex-determining region after a transition to homothallism.</title>
        <authorList>
            <person name="Yamamoto K."/>
            <person name="Hamaji T."/>
            <person name="Kawai-Toyooka H."/>
            <person name="Matsuzaki R."/>
            <person name="Takahashi F."/>
            <person name="Nishimura Y."/>
            <person name="Kawachi M."/>
            <person name="Noguchi H."/>
            <person name="Minakuchi Y."/>
            <person name="Umen J.G."/>
            <person name="Toyoda A."/>
            <person name="Nozaki H."/>
        </authorList>
    </citation>
    <scope>NUCLEOTIDE SEQUENCE</scope>
    <source>
        <strain evidence="1">NIES-3786</strain>
    </source>
</reference>
<keyword evidence="2" id="KW-1185">Reference proteome</keyword>
<dbReference type="Gene3D" id="1.25.10.10">
    <property type="entry name" value="Leucine-rich Repeat Variant"/>
    <property type="match status" value="1"/>
</dbReference>
<feature type="non-terminal residue" evidence="1">
    <location>
        <position position="285"/>
    </location>
</feature>
<dbReference type="EMBL" id="BNCP01000007">
    <property type="protein sequence ID" value="GIL75470.1"/>
    <property type="molecule type" value="Genomic_DNA"/>
</dbReference>
<organism evidence="1 2">
    <name type="scientific">Volvox reticuliferus</name>
    <dbReference type="NCBI Taxonomy" id="1737510"/>
    <lineage>
        <taxon>Eukaryota</taxon>
        <taxon>Viridiplantae</taxon>
        <taxon>Chlorophyta</taxon>
        <taxon>core chlorophytes</taxon>
        <taxon>Chlorophyceae</taxon>
        <taxon>CS clade</taxon>
        <taxon>Chlamydomonadales</taxon>
        <taxon>Volvocaceae</taxon>
        <taxon>Volvox</taxon>
    </lineage>
</organism>
<sequence>SGNNSSATAASATVATAMASSERQLANALLLQRLLDGLQTLLEGAALVYREQQQVALMSGGQRGLPIGPTAGGLAACSTSDCAFWSGWSDSAVLQAVCCVLCSAASAVLPGALRGDTALQARFNALWPQLMALLGHNNPEVALSCVSFWQDTYLAQLIQVCSSQTQQGGAGAGAGPSQGVTTLQSHLPLLAQLLTALVSRAALGPEAAAVATADARDLPEEVRMVRRELGATMRDLVGLVGLGHVAAFLERMISEHATQLGATEGCASGSTASGAAPAGLGPTCW</sequence>
<dbReference type="InterPro" id="IPR011989">
    <property type="entry name" value="ARM-like"/>
</dbReference>
<evidence type="ECO:0000313" key="1">
    <source>
        <dbReference type="EMBL" id="GIL75470.1"/>
    </source>
</evidence>
<dbReference type="OrthoDB" id="552208at2759"/>
<comment type="caution">
    <text evidence="1">The sequence shown here is derived from an EMBL/GenBank/DDBJ whole genome shotgun (WGS) entry which is preliminary data.</text>
</comment>
<proteinExistence type="predicted"/>
<dbReference type="AlphaFoldDB" id="A0A8J4C8U8"/>
<accession>A0A8J4C8U8</accession>
<name>A0A8J4C8U8_9CHLO</name>